<dbReference type="SMART" id="SM00091">
    <property type="entry name" value="PAS"/>
    <property type="match status" value="1"/>
</dbReference>
<feature type="transmembrane region" description="Helical" evidence="9">
    <location>
        <begin position="1055"/>
        <end position="1076"/>
    </location>
</feature>
<keyword evidence="2 9" id="KW-0812">Transmembrane</keyword>
<feature type="compositionally biased region" description="Low complexity" evidence="8">
    <location>
        <begin position="2094"/>
        <end position="2108"/>
    </location>
</feature>
<dbReference type="OMA" id="FYPINFG"/>
<dbReference type="NCBIfam" id="TIGR00229">
    <property type="entry name" value="sensory_box"/>
    <property type="match status" value="1"/>
</dbReference>
<feature type="region of interest" description="Disordered" evidence="8">
    <location>
        <begin position="2010"/>
        <end position="2042"/>
    </location>
</feature>
<dbReference type="GO" id="GO:0035556">
    <property type="term" value="P:intracellular signal transduction"/>
    <property type="evidence" value="ECO:0007669"/>
    <property type="project" value="InterPro"/>
</dbReference>
<dbReference type="SUPFAM" id="SSF55785">
    <property type="entry name" value="PYP-like sensor domain (PAS domain)"/>
    <property type="match status" value="1"/>
</dbReference>
<dbReference type="InParanoid" id="D2VSH9"/>
<dbReference type="InterPro" id="IPR000014">
    <property type="entry name" value="PAS"/>
</dbReference>
<feature type="transmembrane region" description="Helical" evidence="9">
    <location>
        <begin position="346"/>
        <end position="365"/>
    </location>
</feature>
<feature type="region of interest" description="Disordered" evidence="8">
    <location>
        <begin position="1943"/>
        <end position="1962"/>
    </location>
</feature>
<dbReference type="SUPFAM" id="SSF55073">
    <property type="entry name" value="Nucleotide cyclase"/>
    <property type="match status" value="1"/>
</dbReference>
<dbReference type="GO" id="GO:0007168">
    <property type="term" value="P:receptor guanylyl cyclase signaling pathway"/>
    <property type="evidence" value="ECO:0007669"/>
    <property type="project" value="TreeGrafter"/>
</dbReference>
<feature type="compositionally biased region" description="Polar residues" evidence="8">
    <location>
        <begin position="1741"/>
        <end position="1754"/>
    </location>
</feature>
<keyword evidence="4 9" id="KW-1133">Transmembrane helix</keyword>
<dbReference type="GeneID" id="8855856"/>
<dbReference type="InterPro" id="IPR029787">
    <property type="entry name" value="Nucleotide_cyclase"/>
</dbReference>
<dbReference type="Proteomes" id="UP000006671">
    <property type="component" value="Unassembled WGS sequence"/>
</dbReference>
<evidence type="ECO:0000259" key="11">
    <source>
        <dbReference type="PROSITE" id="PS50125"/>
    </source>
</evidence>
<dbReference type="KEGG" id="ngr:NAEGRDRAFT_81073"/>
<feature type="compositionally biased region" description="Low complexity" evidence="8">
    <location>
        <begin position="45"/>
        <end position="59"/>
    </location>
</feature>
<evidence type="ECO:0000256" key="2">
    <source>
        <dbReference type="ARBA" id="ARBA00022692"/>
    </source>
</evidence>
<dbReference type="PROSITE" id="PS00452">
    <property type="entry name" value="GUANYLATE_CYCLASE_1"/>
    <property type="match status" value="1"/>
</dbReference>
<evidence type="ECO:0000313" key="13">
    <source>
        <dbReference type="Proteomes" id="UP000006671"/>
    </source>
</evidence>
<comment type="similarity">
    <text evidence="7">Belongs to the adenylyl cyclase class-4/guanylyl cyclase family.</text>
</comment>
<evidence type="ECO:0000313" key="12">
    <source>
        <dbReference type="EMBL" id="EFC40123.1"/>
    </source>
</evidence>
<dbReference type="Gene3D" id="3.30.70.1230">
    <property type="entry name" value="Nucleotide cyclase"/>
    <property type="match status" value="1"/>
</dbReference>
<accession>D2VSH9</accession>
<dbReference type="RefSeq" id="XP_002672867.1">
    <property type="nucleotide sequence ID" value="XM_002672821.1"/>
</dbReference>
<dbReference type="GO" id="GO:0000166">
    <property type="term" value="F:nucleotide binding"/>
    <property type="evidence" value="ECO:0007669"/>
    <property type="project" value="UniProtKB-KW"/>
</dbReference>
<dbReference type="EMBL" id="GG738894">
    <property type="protein sequence ID" value="EFC40123.1"/>
    <property type="molecule type" value="Genomic_DNA"/>
</dbReference>
<dbReference type="InterPro" id="IPR001054">
    <property type="entry name" value="A/G_cyclase"/>
</dbReference>
<feature type="transmembrane region" description="Helical" evidence="9">
    <location>
        <begin position="168"/>
        <end position="190"/>
    </location>
</feature>
<feature type="transmembrane region" description="Helical" evidence="9">
    <location>
        <begin position="774"/>
        <end position="795"/>
    </location>
</feature>
<evidence type="ECO:0000256" key="4">
    <source>
        <dbReference type="ARBA" id="ARBA00022989"/>
    </source>
</evidence>
<dbReference type="Pfam" id="PF00211">
    <property type="entry name" value="Guanylate_cyc"/>
    <property type="match status" value="1"/>
</dbReference>
<proteinExistence type="inferred from homology"/>
<comment type="subcellular location">
    <subcellularLocation>
        <location evidence="1">Membrane</location>
    </subcellularLocation>
</comment>
<dbReference type="PANTHER" id="PTHR11920:SF335">
    <property type="entry name" value="GUANYLATE CYCLASE"/>
    <property type="match status" value="1"/>
</dbReference>
<feature type="transmembrane region" description="Helical" evidence="9">
    <location>
        <begin position="377"/>
        <end position="399"/>
    </location>
</feature>
<evidence type="ECO:0000256" key="3">
    <source>
        <dbReference type="ARBA" id="ARBA00022741"/>
    </source>
</evidence>
<dbReference type="InterPro" id="IPR018297">
    <property type="entry name" value="A/G_cyclase_CS"/>
</dbReference>
<feature type="region of interest" description="Disordered" evidence="8">
    <location>
        <begin position="2087"/>
        <end position="2118"/>
    </location>
</feature>
<feature type="transmembrane region" description="Helical" evidence="9">
    <location>
        <begin position="1260"/>
        <end position="1282"/>
    </location>
</feature>
<dbReference type="VEuPathDB" id="AmoebaDB:NAEGRDRAFT_81073"/>
<feature type="domain" description="PAS" evidence="10">
    <location>
        <begin position="1356"/>
        <end position="1420"/>
    </location>
</feature>
<dbReference type="GO" id="GO:0004383">
    <property type="term" value="F:guanylate cyclase activity"/>
    <property type="evidence" value="ECO:0007669"/>
    <property type="project" value="TreeGrafter"/>
</dbReference>
<gene>
    <name evidence="12" type="ORF">NAEGRDRAFT_81073</name>
</gene>
<evidence type="ECO:0000256" key="9">
    <source>
        <dbReference type="SAM" id="Phobius"/>
    </source>
</evidence>
<keyword evidence="3" id="KW-0547">Nucleotide-binding</keyword>
<dbReference type="Gene3D" id="3.30.450.20">
    <property type="entry name" value="PAS domain"/>
    <property type="match status" value="1"/>
</dbReference>
<evidence type="ECO:0000256" key="5">
    <source>
        <dbReference type="ARBA" id="ARBA00023136"/>
    </source>
</evidence>
<feature type="transmembrane region" description="Helical" evidence="9">
    <location>
        <begin position="982"/>
        <end position="1003"/>
    </location>
</feature>
<feature type="transmembrane region" description="Helical" evidence="9">
    <location>
        <begin position="278"/>
        <end position="302"/>
    </location>
</feature>
<dbReference type="InterPro" id="IPR035965">
    <property type="entry name" value="PAS-like_dom_sf"/>
</dbReference>
<dbReference type="Pfam" id="PF25474">
    <property type="entry name" value="TPR_TmcB"/>
    <property type="match status" value="1"/>
</dbReference>
<dbReference type="InterPro" id="IPR057352">
    <property type="entry name" value="TPR_TmcB/C"/>
</dbReference>
<evidence type="ECO:0000256" key="8">
    <source>
        <dbReference type="SAM" id="MobiDB-lite"/>
    </source>
</evidence>
<dbReference type="InterPro" id="IPR050401">
    <property type="entry name" value="Cyclic_nucleotide_synthase"/>
</dbReference>
<feature type="transmembrane region" description="Helical" evidence="9">
    <location>
        <begin position="211"/>
        <end position="231"/>
    </location>
</feature>
<dbReference type="eggNOG" id="KOG1023">
    <property type="taxonomic scope" value="Eukaryota"/>
</dbReference>
<dbReference type="PROSITE" id="PS50125">
    <property type="entry name" value="GUANYLATE_CYCLASE_2"/>
    <property type="match status" value="1"/>
</dbReference>
<protein>
    <submittedName>
        <fullName evidence="12">Predicted protein</fullName>
    </submittedName>
</protein>
<feature type="transmembrane region" description="Helical" evidence="9">
    <location>
        <begin position="95"/>
        <end position="113"/>
    </location>
</feature>
<name>D2VSH9_NAEGR</name>
<feature type="transmembrane region" description="Helical" evidence="9">
    <location>
        <begin position="1229"/>
        <end position="1248"/>
    </location>
</feature>
<evidence type="ECO:0000259" key="10">
    <source>
        <dbReference type="PROSITE" id="PS50112"/>
    </source>
</evidence>
<feature type="compositionally biased region" description="Low complexity" evidence="8">
    <location>
        <begin position="1762"/>
        <end position="1791"/>
    </location>
</feature>
<dbReference type="GO" id="GO:0005886">
    <property type="term" value="C:plasma membrane"/>
    <property type="evidence" value="ECO:0007669"/>
    <property type="project" value="TreeGrafter"/>
</dbReference>
<feature type="transmembrane region" description="Helical" evidence="9">
    <location>
        <begin position="411"/>
        <end position="435"/>
    </location>
</feature>
<dbReference type="SMART" id="SM00044">
    <property type="entry name" value="CYCc"/>
    <property type="match status" value="1"/>
</dbReference>
<feature type="transmembrane region" description="Helical" evidence="9">
    <location>
        <begin position="323"/>
        <end position="340"/>
    </location>
</feature>
<keyword evidence="13" id="KW-1185">Reference proteome</keyword>
<dbReference type="PANTHER" id="PTHR11920">
    <property type="entry name" value="GUANYLYL CYCLASE"/>
    <property type="match status" value="1"/>
</dbReference>
<organism evidence="13">
    <name type="scientific">Naegleria gruberi</name>
    <name type="common">Amoeba</name>
    <dbReference type="NCBI Taxonomy" id="5762"/>
    <lineage>
        <taxon>Eukaryota</taxon>
        <taxon>Discoba</taxon>
        <taxon>Heterolobosea</taxon>
        <taxon>Tetramitia</taxon>
        <taxon>Eutetramitia</taxon>
        <taxon>Vahlkampfiidae</taxon>
        <taxon>Naegleria</taxon>
    </lineage>
</organism>
<dbReference type="GO" id="GO:0001653">
    <property type="term" value="F:peptide receptor activity"/>
    <property type="evidence" value="ECO:0007669"/>
    <property type="project" value="TreeGrafter"/>
</dbReference>
<feature type="domain" description="Guanylate cyclase" evidence="11">
    <location>
        <begin position="1517"/>
        <end position="1645"/>
    </location>
</feature>
<dbReference type="STRING" id="5762.D2VSH9"/>
<evidence type="ECO:0000256" key="1">
    <source>
        <dbReference type="ARBA" id="ARBA00004370"/>
    </source>
</evidence>
<sequence>MQASSSGQFESDGEGSDFLTNNNNINGGGGGTNGAPLANPQQAMSNVGTSSVGSTVSTNTDSNLSKNVVSMFRDQFIGFMISFNAKVSRISKLKYGILNILIYVYLWYVTMVLSSCPSRIDEETSASASSSSTTSSSHHYLWGEIPGWIHRALFYPINFGVEHYPYELTLTISALYLLAEVICIGLLVLFQVAKNKGSKWSEKINSIASKLILFLIVTSHFALWIHTVPMAPLESIPLGHGSSTITSSSSSSKTSSSAEEDTYLYYYPSLSISSTVNIIFIVIGALGVVCNVGVTLLGFILTAETVPPMKKYSLFSIDRVEPTAVLLFTNQLSVIVTVIVTSHLAVVSSAFKIVISGICLIFFMNKIPHYRKWENSLMVGVMFGKTLGSIGPLVSDLIVSGETNATTLGGALTGVTIGLQVIGFIIGFIGFYIYLSMITRSVRKFLLSEFEDKKKDKIGAQQAFAYFEENKNMKKLSLYIKLSMGENGSANFNVATRFVRNIGVSRSMTNVDFLITAAIFSAFHPDVDDQFTCIANAIHLLQRAQKQHPSLSFKYMIMLRHKEIEENMNTISAINIELRQMLQTLDKKQHLLQYFHREFYKELLNEHPSLSKMENINRTISIIVQDCDLKFRNLLVSHPNDKTLLRSYACYLETCRWEKELAAEYYDDANQIEEEEARKHHHKKAKNNFMSSDFSKRRAIPTASNKVVPISNMAANFDRKINASLDFDVVEKSLDHKHDEENWESVSNAEELSKKEDLFRIAINTEDDHTFTKIWFSIFTMFSIIVISVIIGFGMGQLKITTDRVSLQEKVCSLSGIPYLIVSQLRSVQSIYRFSSSSWEQTLKVPLVANIAKNQLSMLMEKVQHVKDASNNGEFVPEVVEMYNEVRWTNIIPIKQQTEETSIPLYHKVNGSIAEFVESMLTQAHELEKQFDNLHVLNVTMSNYNFLYYYLGRTEMTEAFDYFCSTFIKSSESTEIEGQKEFYILCGVLMGTYALLALIYVIVLRTQLLQTLRIIRCIFKKIPKEESGKIFHRFDKKLYDEIHKENRTVLTPKNLFLVTTILIILITFLVCILIIIDFEQGSQEIMSTMVTVSSLNDVITISSKVTFTLNELITKSIIMNENWIDLRDRNLEDLKQAAIAWRDITIGGSENNFKPTVFGILPEIDDLLDGTCSNKTFQVSEPLNYTTVMSELSCRGMDQLLNIFMDRSYELSQDFYSNYYDKESAMELYFTYIYFLSVTFSDKLLDLISVYVNFAKHPEVALAAASTSVGLILIIMLSYFAYSNISSYWMEKQNLRSLLNYINWELIEQIDDLKQYAVSHRIKENTYQSLEKVSSKISKFNVFKFEDGDDEESNDPLAMTKSILLAAADGSIVCSSNGSITIFNPAAEDMFGLKGSEVMGTHITDLFSIQDQPKIANLLKSMNSSLSAFSETFEATAIRKNKTIFSVKLSMSVCIFMKKAIVSCFVKDITPEKKQNALIAEEKKKSEDLLLNILPLPVANRLKQGETFIAEKFTDVTVFFSDMVGFTKMSSGMEPDQLVKMLNTIVNEFDKLTEKYSIDKIKTIGDAYFSVGGLHASKSSDHPERMLRFSIDIFFFLNKFNTETNNKINLRVGLHTGGCVGGVIGSKKFAYDLWGDTINTASRMESTSIAGRIQLSRSTYERVFDLDFQFEERDGIEVKGKGLMKTYLVHQKHHPIAFEEEHEMTPIIIEPQTCHPPLLESNNMSTPLLEEHLENNDETLDSSSGYDNDKSTTPIPIGGGNNSKSPSSSSLKSSPPTFSSSPNTSTFHSISKNQASAVPSTLVFTRNSSTVSPSSPISASYSGASGQVHFQSSNLTSNVTSERKTTMFHFGRKKSVLKATPIISPLLLPTPDQSNNSFSLGSNNALTSTSSGMSSQGSTGNLESVGQSLLENSTMATFASWEEVNGSMLNSFDSFSSVSSNSGSFDSNYEESSEPSKRSSVGKSRKFTTFISKIFGKNQENAIQSTSPKSNRSKAKFLNSLSETDDFFRDSAMGIEPSPSPSTSSGSLKGHHAASNSLEQQDRSFTDLDTKQKSMFNGWFQEKASILEDLFDKEGCVYFYKNQIKPGQNKKRSSTTLNLSSNSSSSNEGNDDDGNGDLSREEDVFVERFFSCKNSAITIFEKGTKDSPVKHSFSWNQNVTFSLVPTEKSFDTVVAKSIKKATRYNRSQYFLFEIRVEQGDNFYVMDPLILVGLVRTKEERDDWADLFEIYSIYSSLNVLTEDDFTLSSTMTREETLRDYFIQEYELFDEYQNEVREQGENQQNFNNRGETVMDPRLSTIENPFEETNAFQREMEKSYTFLIQSFDPYLAINSQSQ</sequence>
<evidence type="ECO:0000256" key="7">
    <source>
        <dbReference type="RuleBase" id="RU000405"/>
    </source>
</evidence>
<feature type="region of interest" description="Disordered" evidence="8">
    <location>
        <begin position="1"/>
        <end position="59"/>
    </location>
</feature>
<dbReference type="Pfam" id="PF13426">
    <property type="entry name" value="PAS_9"/>
    <property type="match status" value="1"/>
</dbReference>
<keyword evidence="5 9" id="KW-0472">Membrane</keyword>
<reference evidence="12 13" key="1">
    <citation type="journal article" date="2010" name="Cell">
        <title>The genome of Naegleria gruberi illuminates early eukaryotic versatility.</title>
        <authorList>
            <person name="Fritz-Laylin L.K."/>
            <person name="Prochnik S.E."/>
            <person name="Ginger M.L."/>
            <person name="Dacks J.B."/>
            <person name="Carpenter M.L."/>
            <person name="Field M.C."/>
            <person name="Kuo A."/>
            <person name="Paredez A."/>
            <person name="Chapman J."/>
            <person name="Pham J."/>
            <person name="Shu S."/>
            <person name="Neupane R."/>
            <person name="Cipriano M."/>
            <person name="Mancuso J."/>
            <person name="Tu H."/>
            <person name="Salamov A."/>
            <person name="Lindquist E."/>
            <person name="Shapiro H."/>
            <person name="Lucas S."/>
            <person name="Grigoriev I.V."/>
            <person name="Cande W.Z."/>
            <person name="Fulton C."/>
            <person name="Rokhsar D.S."/>
            <person name="Dawson S.C."/>
        </authorList>
    </citation>
    <scope>NUCLEOTIDE SEQUENCE [LARGE SCALE GENOMIC DNA]</scope>
    <source>
        <strain evidence="12 13">NEG-M</strain>
    </source>
</reference>
<evidence type="ECO:0000256" key="6">
    <source>
        <dbReference type="ARBA" id="ARBA00023239"/>
    </source>
</evidence>
<dbReference type="CDD" id="cd07302">
    <property type="entry name" value="CHD"/>
    <property type="match status" value="1"/>
</dbReference>
<dbReference type="PROSITE" id="PS50112">
    <property type="entry name" value="PAS"/>
    <property type="match status" value="1"/>
</dbReference>
<dbReference type="CDD" id="cd00130">
    <property type="entry name" value="PAS"/>
    <property type="match status" value="1"/>
</dbReference>
<dbReference type="GO" id="GO:0004016">
    <property type="term" value="F:adenylate cyclase activity"/>
    <property type="evidence" value="ECO:0007669"/>
    <property type="project" value="TreeGrafter"/>
</dbReference>
<dbReference type="OrthoDB" id="1890790at2759"/>
<keyword evidence="6 7" id="KW-0456">Lyase</keyword>
<feature type="region of interest" description="Disordered" evidence="8">
    <location>
        <begin position="1737"/>
        <end position="1792"/>
    </location>
</feature>